<evidence type="ECO:0000256" key="1">
    <source>
        <dbReference type="PROSITE-ProRule" id="PRU00339"/>
    </source>
</evidence>
<feature type="region of interest" description="Disordered" evidence="2">
    <location>
        <begin position="25"/>
        <end position="45"/>
    </location>
</feature>
<dbReference type="EMBL" id="JBHTCA010000003">
    <property type="protein sequence ID" value="MFC7408356.1"/>
    <property type="molecule type" value="Genomic_DNA"/>
</dbReference>
<dbReference type="Pfam" id="PF00515">
    <property type="entry name" value="TPR_1"/>
    <property type="match status" value="1"/>
</dbReference>
<reference evidence="5" key="1">
    <citation type="journal article" date="2019" name="Int. J. Syst. Evol. Microbiol.">
        <title>The Global Catalogue of Microorganisms (GCM) 10K type strain sequencing project: providing services to taxonomists for standard genome sequencing and annotation.</title>
        <authorList>
            <consortium name="The Broad Institute Genomics Platform"/>
            <consortium name="The Broad Institute Genome Sequencing Center for Infectious Disease"/>
            <person name="Wu L."/>
            <person name="Ma J."/>
        </authorList>
    </citation>
    <scope>NUCLEOTIDE SEQUENCE [LARGE SCALE GENOMIC DNA]</scope>
    <source>
        <strain evidence="5">CGMCC 1.12371</strain>
    </source>
</reference>
<dbReference type="NCBIfam" id="TIGR02521">
    <property type="entry name" value="type_IV_pilW"/>
    <property type="match status" value="1"/>
</dbReference>
<dbReference type="PANTHER" id="PTHR12558:SF13">
    <property type="entry name" value="CELL DIVISION CYCLE PROTEIN 27 HOMOLOG"/>
    <property type="match status" value="1"/>
</dbReference>
<dbReference type="SUPFAM" id="SSF48452">
    <property type="entry name" value="TPR-like"/>
    <property type="match status" value="1"/>
</dbReference>
<evidence type="ECO:0000313" key="5">
    <source>
        <dbReference type="Proteomes" id="UP001596501"/>
    </source>
</evidence>
<feature type="chain" id="PRO_5046281871" evidence="3">
    <location>
        <begin position="22"/>
        <end position="268"/>
    </location>
</feature>
<name>A0ABW2QFV5_9BURK</name>
<dbReference type="PROSITE" id="PS51257">
    <property type="entry name" value="PROKAR_LIPOPROTEIN"/>
    <property type="match status" value="1"/>
</dbReference>
<dbReference type="InterPro" id="IPR013360">
    <property type="entry name" value="Pilus_4_PilW"/>
</dbReference>
<keyword evidence="5" id="KW-1185">Reference proteome</keyword>
<evidence type="ECO:0000256" key="3">
    <source>
        <dbReference type="SAM" id="SignalP"/>
    </source>
</evidence>
<proteinExistence type="predicted"/>
<protein>
    <submittedName>
        <fullName evidence="4">Type IV pilus biogenesis/stability protein PilW</fullName>
    </submittedName>
</protein>
<dbReference type="Proteomes" id="UP001596501">
    <property type="component" value="Unassembled WGS sequence"/>
</dbReference>
<dbReference type="Gene3D" id="1.25.40.10">
    <property type="entry name" value="Tetratricopeptide repeat domain"/>
    <property type="match status" value="1"/>
</dbReference>
<dbReference type="RefSeq" id="WP_382200171.1">
    <property type="nucleotide sequence ID" value="NZ_JBHTCA010000003.1"/>
</dbReference>
<evidence type="ECO:0000256" key="2">
    <source>
        <dbReference type="SAM" id="MobiDB-lite"/>
    </source>
</evidence>
<feature type="repeat" description="TPR" evidence="1">
    <location>
        <begin position="49"/>
        <end position="82"/>
    </location>
</feature>
<feature type="signal peptide" evidence="3">
    <location>
        <begin position="1"/>
        <end position="21"/>
    </location>
</feature>
<keyword evidence="3" id="KW-0732">Signal</keyword>
<dbReference type="InterPro" id="IPR019734">
    <property type="entry name" value="TPR_rpt"/>
</dbReference>
<evidence type="ECO:0000313" key="4">
    <source>
        <dbReference type="EMBL" id="MFC7408356.1"/>
    </source>
</evidence>
<dbReference type="InterPro" id="IPR011990">
    <property type="entry name" value="TPR-like_helical_dom_sf"/>
</dbReference>
<dbReference type="Pfam" id="PF13374">
    <property type="entry name" value="TPR_10"/>
    <property type="match status" value="1"/>
</dbReference>
<organism evidence="4 5">
    <name type="scientific">Hydrogenophaga atypica</name>
    <dbReference type="NCBI Taxonomy" id="249409"/>
    <lineage>
        <taxon>Bacteria</taxon>
        <taxon>Pseudomonadati</taxon>
        <taxon>Pseudomonadota</taxon>
        <taxon>Betaproteobacteria</taxon>
        <taxon>Burkholderiales</taxon>
        <taxon>Comamonadaceae</taxon>
        <taxon>Hydrogenophaga</taxon>
    </lineage>
</organism>
<dbReference type="Pfam" id="PF13432">
    <property type="entry name" value="TPR_16"/>
    <property type="match status" value="1"/>
</dbReference>
<gene>
    <name evidence="4" type="primary">pilW</name>
    <name evidence="4" type="ORF">ACFQPB_05750</name>
</gene>
<dbReference type="SMART" id="SM00028">
    <property type="entry name" value="TPR"/>
    <property type="match status" value="4"/>
</dbReference>
<dbReference type="PROSITE" id="PS50005">
    <property type="entry name" value="TPR"/>
    <property type="match status" value="2"/>
</dbReference>
<keyword evidence="1" id="KW-0802">TPR repeat</keyword>
<comment type="caution">
    <text evidence="4">The sequence shown here is derived from an EMBL/GenBank/DDBJ whole genome shotgun (WGS) entry which is preliminary data.</text>
</comment>
<dbReference type="PANTHER" id="PTHR12558">
    <property type="entry name" value="CELL DIVISION CYCLE 16,23,27"/>
    <property type="match status" value="1"/>
</dbReference>
<accession>A0ABW2QFV5</accession>
<sequence length="268" mass="29648">MTRFLSTLCLVLLATLLGACAGGAGQPGGAGTPAEPVTEFDEPENRKRARIRIELASGYFEQGQTTVALDEIKQALAADPNYAPAYNLRGLVYMQMSEPALAEASFNRAIQLNPRDADAMHNLGWMWCQQGRLAPSLEQFGRALAVTGYANTARTWMAQGVCQVRAGLNTEAEKSLTRAFELDASNPITMYNLARLLLQRGEALRAQFYARRLNASPDLVNAESLWLGLRVERRLGNPDGVRQLADQLRQRFPNSPEWARYLRGAFDE</sequence>
<feature type="repeat" description="TPR" evidence="1">
    <location>
        <begin position="83"/>
        <end position="116"/>
    </location>
</feature>